<protein>
    <submittedName>
        <fullName evidence="2">Jg25099 protein</fullName>
    </submittedName>
</protein>
<feature type="region of interest" description="Disordered" evidence="1">
    <location>
        <begin position="1"/>
        <end position="47"/>
    </location>
</feature>
<feature type="compositionally biased region" description="Low complexity" evidence="1">
    <location>
        <begin position="1"/>
        <end position="17"/>
    </location>
</feature>
<name>A0A8S4QJN2_9NEOP</name>
<gene>
    <name evidence="2" type="primary">jg25099</name>
    <name evidence="2" type="ORF">PAEG_LOCUS2908</name>
</gene>
<organism evidence="2 3">
    <name type="scientific">Pararge aegeria aegeria</name>
    <dbReference type="NCBI Taxonomy" id="348720"/>
    <lineage>
        <taxon>Eukaryota</taxon>
        <taxon>Metazoa</taxon>
        <taxon>Ecdysozoa</taxon>
        <taxon>Arthropoda</taxon>
        <taxon>Hexapoda</taxon>
        <taxon>Insecta</taxon>
        <taxon>Pterygota</taxon>
        <taxon>Neoptera</taxon>
        <taxon>Endopterygota</taxon>
        <taxon>Lepidoptera</taxon>
        <taxon>Glossata</taxon>
        <taxon>Ditrysia</taxon>
        <taxon>Papilionoidea</taxon>
        <taxon>Nymphalidae</taxon>
        <taxon>Satyrinae</taxon>
        <taxon>Satyrini</taxon>
        <taxon>Parargina</taxon>
        <taxon>Pararge</taxon>
    </lineage>
</organism>
<dbReference type="Proteomes" id="UP000838756">
    <property type="component" value="Unassembled WGS sequence"/>
</dbReference>
<accession>A0A8S4QJN2</accession>
<feature type="non-terminal residue" evidence="2">
    <location>
        <position position="47"/>
    </location>
</feature>
<dbReference type="EMBL" id="CAKXAJ010009098">
    <property type="protein sequence ID" value="CAH2211062.1"/>
    <property type="molecule type" value="Genomic_DNA"/>
</dbReference>
<proteinExistence type="predicted"/>
<evidence type="ECO:0000313" key="3">
    <source>
        <dbReference type="Proteomes" id="UP000838756"/>
    </source>
</evidence>
<feature type="compositionally biased region" description="Low complexity" evidence="1">
    <location>
        <begin position="26"/>
        <end position="36"/>
    </location>
</feature>
<evidence type="ECO:0000313" key="2">
    <source>
        <dbReference type="EMBL" id="CAH2211062.1"/>
    </source>
</evidence>
<reference evidence="2" key="1">
    <citation type="submission" date="2022-03" db="EMBL/GenBank/DDBJ databases">
        <authorList>
            <person name="Lindestad O."/>
        </authorList>
    </citation>
    <scope>NUCLEOTIDE SEQUENCE</scope>
</reference>
<dbReference type="AlphaFoldDB" id="A0A8S4QJN2"/>
<comment type="caution">
    <text evidence="2">The sequence shown here is derived from an EMBL/GenBank/DDBJ whole genome shotgun (WGS) entry which is preliminary data.</text>
</comment>
<sequence>MSISSGRSQSDSGSVASERSRRGDADSLATTATSASHDSHHLLNGAA</sequence>
<evidence type="ECO:0000256" key="1">
    <source>
        <dbReference type="SAM" id="MobiDB-lite"/>
    </source>
</evidence>
<keyword evidence="3" id="KW-1185">Reference proteome</keyword>